<evidence type="ECO:0000313" key="2">
    <source>
        <dbReference type="EMBL" id="CEK81673.1"/>
    </source>
</evidence>
<keyword evidence="1" id="KW-1133">Transmembrane helix</keyword>
<gene>
    <name evidence="2" type="primary">ORF127377</name>
</gene>
<protein>
    <submittedName>
        <fullName evidence="2">Uncharacterized protein</fullName>
    </submittedName>
</protein>
<evidence type="ECO:0000256" key="1">
    <source>
        <dbReference type="SAM" id="Phobius"/>
    </source>
</evidence>
<feature type="non-terminal residue" evidence="2">
    <location>
        <position position="51"/>
    </location>
</feature>
<organism evidence="2">
    <name type="scientific">Arion vulgaris</name>
    <dbReference type="NCBI Taxonomy" id="1028688"/>
    <lineage>
        <taxon>Eukaryota</taxon>
        <taxon>Metazoa</taxon>
        <taxon>Spiralia</taxon>
        <taxon>Lophotrochozoa</taxon>
        <taxon>Mollusca</taxon>
        <taxon>Gastropoda</taxon>
        <taxon>Heterobranchia</taxon>
        <taxon>Euthyneura</taxon>
        <taxon>Panpulmonata</taxon>
        <taxon>Eupulmonata</taxon>
        <taxon>Stylommatophora</taxon>
        <taxon>Helicina</taxon>
        <taxon>Arionoidea</taxon>
        <taxon>Arionidae</taxon>
        <taxon>Arion</taxon>
    </lineage>
</organism>
<accession>A0A0B7ALE2</accession>
<name>A0A0B7ALE2_9EUPU</name>
<keyword evidence="1" id="KW-0472">Membrane</keyword>
<dbReference type="AlphaFoldDB" id="A0A0B7ALE2"/>
<reference evidence="2" key="1">
    <citation type="submission" date="2014-12" db="EMBL/GenBank/DDBJ databases">
        <title>Insight into the proteome of Arion vulgaris.</title>
        <authorList>
            <person name="Aradska J."/>
            <person name="Bulat T."/>
            <person name="Smidak R."/>
            <person name="Sarate P."/>
            <person name="Gangsoo J."/>
            <person name="Sialana F."/>
            <person name="Bilban M."/>
            <person name="Lubec G."/>
        </authorList>
    </citation>
    <scope>NUCLEOTIDE SEQUENCE</scope>
    <source>
        <tissue evidence="2">Skin</tissue>
    </source>
</reference>
<sequence length="51" mass="5860">MKGEGINIVLCYFTDNVEYLVFNIYLCGVSGIVFCELLEGKRHLGRSLLRY</sequence>
<keyword evidence="1" id="KW-0812">Transmembrane</keyword>
<proteinExistence type="predicted"/>
<dbReference type="EMBL" id="HACG01034808">
    <property type="protein sequence ID" value="CEK81673.1"/>
    <property type="molecule type" value="Transcribed_RNA"/>
</dbReference>
<feature type="transmembrane region" description="Helical" evidence="1">
    <location>
        <begin position="20"/>
        <end position="38"/>
    </location>
</feature>